<evidence type="ECO:0000313" key="2">
    <source>
        <dbReference type="EMBL" id="KAF2447317.1"/>
    </source>
</evidence>
<organism evidence="2 3">
    <name type="scientific">Karstenula rhodostoma CBS 690.94</name>
    <dbReference type="NCBI Taxonomy" id="1392251"/>
    <lineage>
        <taxon>Eukaryota</taxon>
        <taxon>Fungi</taxon>
        <taxon>Dikarya</taxon>
        <taxon>Ascomycota</taxon>
        <taxon>Pezizomycotina</taxon>
        <taxon>Dothideomycetes</taxon>
        <taxon>Pleosporomycetidae</taxon>
        <taxon>Pleosporales</taxon>
        <taxon>Massarineae</taxon>
        <taxon>Didymosphaeriaceae</taxon>
        <taxon>Karstenula</taxon>
    </lineage>
</organism>
<dbReference type="PANTHER" id="PTHR24148:SF73">
    <property type="entry name" value="HET DOMAIN PROTEIN (AFU_ORTHOLOGUE AFUA_8G01020)"/>
    <property type="match status" value="1"/>
</dbReference>
<dbReference type="PANTHER" id="PTHR24148">
    <property type="entry name" value="ANKYRIN REPEAT DOMAIN-CONTAINING PROTEIN 39 HOMOLOG-RELATED"/>
    <property type="match status" value="1"/>
</dbReference>
<gene>
    <name evidence="2" type="ORF">P171DRAFT_430216</name>
</gene>
<evidence type="ECO:0000313" key="3">
    <source>
        <dbReference type="Proteomes" id="UP000799764"/>
    </source>
</evidence>
<protein>
    <submittedName>
        <fullName evidence="2">HET-domain-containing protein</fullName>
    </submittedName>
</protein>
<dbReference type="AlphaFoldDB" id="A0A9P4PNL5"/>
<accession>A0A9P4PNL5</accession>
<dbReference type="Proteomes" id="UP000799764">
    <property type="component" value="Unassembled WGS sequence"/>
</dbReference>
<dbReference type="OrthoDB" id="5386682at2759"/>
<dbReference type="InterPro" id="IPR010730">
    <property type="entry name" value="HET"/>
</dbReference>
<sequence>MYPADLPQRPQTFKDTPEYRCLSYTWGEPPEDHRILVNEHIFQVRKNLFEFLELATEVYPDEPLWIDALCISHINTQEKSHQVQRMGTIYENATEVVVWLGKRLTDERMWSKRGLRSFLETRIFSRGWTWEPGLCDGMLQLSRQYGTEYVVRAICEHPYWTRAWIAQEILLQDNIVILVGCEKIEWDRFGQVL</sequence>
<dbReference type="InterPro" id="IPR052895">
    <property type="entry name" value="HetReg/Transcr_Mod"/>
</dbReference>
<reference evidence="2" key="1">
    <citation type="journal article" date="2020" name="Stud. Mycol.">
        <title>101 Dothideomycetes genomes: a test case for predicting lifestyles and emergence of pathogens.</title>
        <authorList>
            <person name="Haridas S."/>
            <person name="Albert R."/>
            <person name="Binder M."/>
            <person name="Bloem J."/>
            <person name="Labutti K."/>
            <person name="Salamov A."/>
            <person name="Andreopoulos B."/>
            <person name="Baker S."/>
            <person name="Barry K."/>
            <person name="Bills G."/>
            <person name="Bluhm B."/>
            <person name="Cannon C."/>
            <person name="Castanera R."/>
            <person name="Culley D."/>
            <person name="Daum C."/>
            <person name="Ezra D."/>
            <person name="Gonzalez J."/>
            <person name="Henrissat B."/>
            <person name="Kuo A."/>
            <person name="Liang C."/>
            <person name="Lipzen A."/>
            <person name="Lutzoni F."/>
            <person name="Magnuson J."/>
            <person name="Mondo S."/>
            <person name="Nolan M."/>
            <person name="Ohm R."/>
            <person name="Pangilinan J."/>
            <person name="Park H.-J."/>
            <person name="Ramirez L."/>
            <person name="Alfaro M."/>
            <person name="Sun H."/>
            <person name="Tritt A."/>
            <person name="Yoshinaga Y."/>
            <person name="Zwiers L.-H."/>
            <person name="Turgeon B."/>
            <person name="Goodwin S."/>
            <person name="Spatafora J."/>
            <person name="Crous P."/>
            <person name="Grigoriev I."/>
        </authorList>
    </citation>
    <scope>NUCLEOTIDE SEQUENCE</scope>
    <source>
        <strain evidence="2">CBS 690.94</strain>
    </source>
</reference>
<proteinExistence type="predicted"/>
<evidence type="ECO:0000259" key="1">
    <source>
        <dbReference type="Pfam" id="PF06985"/>
    </source>
</evidence>
<dbReference type="Pfam" id="PF06985">
    <property type="entry name" value="HET"/>
    <property type="match status" value="1"/>
</dbReference>
<name>A0A9P4PNL5_9PLEO</name>
<comment type="caution">
    <text evidence="2">The sequence shown here is derived from an EMBL/GenBank/DDBJ whole genome shotgun (WGS) entry which is preliminary data.</text>
</comment>
<dbReference type="EMBL" id="MU001497">
    <property type="protein sequence ID" value="KAF2447317.1"/>
    <property type="molecule type" value="Genomic_DNA"/>
</dbReference>
<keyword evidence="3" id="KW-1185">Reference proteome</keyword>
<feature type="domain" description="Heterokaryon incompatibility" evidence="1">
    <location>
        <begin position="19"/>
        <end position="168"/>
    </location>
</feature>